<protein>
    <submittedName>
        <fullName evidence="1">Uncharacterized protein</fullName>
    </submittedName>
</protein>
<comment type="caution">
    <text evidence="1">The sequence shown here is derived from an EMBL/GenBank/DDBJ whole genome shotgun (WGS) entry which is preliminary data.</text>
</comment>
<dbReference type="RefSeq" id="WP_213307254.1">
    <property type="nucleotide sequence ID" value="NZ_JAGYVZ010000036.1"/>
</dbReference>
<sequence>MTHNRLSDVLLTEVEKDKFTGAITFSVEVCFQRNNKNEIIGLTITNFGATNVSFIKII</sequence>
<organism evidence="1 2">
    <name type="scientific">Flavobacterium psychroterrae</name>
    <dbReference type="NCBI Taxonomy" id="2133767"/>
    <lineage>
        <taxon>Bacteria</taxon>
        <taxon>Pseudomonadati</taxon>
        <taxon>Bacteroidota</taxon>
        <taxon>Flavobacteriia</taxon>
        <taxon>Flavobacteriales</taxon>
        <taxon>Flavobacteriaceae</taxon>
        <taxon>Flavobacterium</taxon>
    </lineage>
</organism>
<dbReference type="Proteomes" id="UP000722625">
    <property type="component" value="Unassembled WGS sequence"/>
</dbReference>
<name>A0ABS5PI08_9FLAO</name>
<reference evidence="1 2" key="1">
    <citation type="journal article" date="2018" name="Int. J. Syst. Evol. Microbiol.">
        <title>Flavobacterium chryseum sp. nov. and Flavobacterium psychroterrae sp. nov., novel environmental bacteria isolated from Antarctica.</title>
        <authorList>
            <person name="Kralova S."/>
            <person name="Svec P."/>
            <person name="Busse H.J."/>
            <person name="Stankova E."/>
            <person name="Vaczi P."/>
            <person name="Sedlacek I."/>
        </authorList>
    </citation>
    <scope>NUCLEOTIDE SEQUENCE [LARGE SCALE GENOMIC DNA]</scope>
    <source>
        <strain evidence="1 2">CCM 8827</strain>
    </source>
</reference>
<proteinExistence type="predicted"/>
<accession>A0ABS5PI08</accession>
<evidence type="ECO:0000313" key="1">
    <source>
        <dbReference type="EMBL" id="MBS7233872.1"/>
    </source>
</evidence>
<dbReference type="EMBL" id="JAGYVZ010000036">
    <property type="protein sequence ID" value="MBS7233872.1"/>
    <property type="molecule type" value="Genomic_DNA"/>
</dbReference>
<evidence type="ECO:0000313" key="2">
    <source>
        <dbReference type="Proteomes" id="UP000722625"/>
    </source>
</evidence>
<gene>
    <name evidence="1" type="ORF">KHA90_22915</name>
</gene>
<keyword evidence="2" id="KW-1185">Reference proteome</keyword>